<keyword evidence="4" id="KW-1185">Reference proteome</keyword>
<feature type="transmembrane region" description="Helical" evidence="1">
    <location>
        <begin position="12"/>
        <end position="28"/>
    </location>
</feature>
<evidence type="ECO:0000313" key="3">
    <source>
        <dbReference type="EMBL" id="THG88907.1"/>
    </source>
</evidence>
<reference evidence="2 4" key="1">
    <citation type="journal article" date="2014" name="Genome Announc.">
        <title>Draft Genome Sequence of Bacillus alcalophilus AV1934, a Classic Alkaliphile Isolated from Human Feces in 1934.</title>
        <authorList>
            <person name="Attie O."/>
            <person name="Jayaprakash A."/>
            <person name="Shah H."/>
            <person name="Paulsen I.T."/>
            <person name="Morino M."/>
            <person name="Takahashi Y."/>
            <person name="Narumi I."/>
            <person name="Sachidanandam R."/>
            <person name="Satoh K."/>
            <person name="Ito M."/>
            <person name="Krulwich T.A."/>
        </authorList>
    </citation>
    <scope>NUCLEOTIDE SEQUENCE [LARGE SCALE GENOMIC DNA]</scope>
    <source>
        <strain evidence="2 4">AV1934</strain>
    </source>
</reference>
<dbReference type="EMBL" id="JALP01000294">
    <property type="protein sequence ID" value="THG88907.1"/>
    <property type="molecule type" value="Genomic_DNA"/>
</dbReference>
<proteinExistence type="predicted"/>
<keyword evidence="1" id="KW-1133">Transmembrane helix</keyword>
<evidence type="ECO:0000313" key="5">
    <source>
        <dbReference type="Proteomes" id="UP000297014"/>
    </source>
</evidence>
<gene>
    <name evidence="3" type="ORF">AJ85_20635</name>
    <name evidence="2" type="ORF">BALCAV_0220560</name>
</gene>
<dbReference type="Proteomes" id="UP000297014">
    <property type="component" value="Unassembled WGS sequence"/>
</dbReference>
<name>A0A094YQP2_ALKAL</name>
<evidence type="ECO:0000313" key="4">
    <source>
        <dbReference type="Proteomes" id="UP000002754"/>
    </source>
</evidence>
<dbReference type="STRING" id="1218173.BALCAV_0220560"/>
<feature type="transmembrane region" description="Helical" evidence="1">
    <location>
        <begin position="34"/>
        <end position="55"/>
    </location>
</feature>
<protein>
    <submittedName>
        <fullName evidence="2">Uncharacterized protein</fullName>
    </submittedName>
</protein>
<dbReference type="RefSeq" id="WP_003322722.1">
    <property type="nucleotide sequence ID" value="NZ_ALPT02000107.1"/>
</dbReference>
<reference evidence="3 5" key="2">
    <citation type="submission" date="2014-01" db="EMBL/GenBank/DDBJ databases">
        <title>Draft genome sequencing of Bacillus alcalophilus CGMCC 1.3604.</title>
        <authorList>
            <person name="Yang J."/>
            <person name="Diao L."/>
            <person name="Yang S."/>
        </authorList>
    </citation>
    <scope>NUCLEOTIDE SEQUENCE [LARGE SCALE GENOMIC DNA]</scope>
    <source>
        <strain evidence="3 5">CGMCC 1.3604</strain>
    </source>
</reference>
<dbReference type="eggNOG" id="ENOG5030D6B">
    <property type="taxonomic scope" value="Bacteria"/>
</dbReference>
<evidence type="ECO:0000313" key="2">
    <source>
        <dbReference type="EMBL" id="KGA95747.1"/>
    </source>
</evidence>
<dbReference type="OrthoDB" id="2886607at2"/>
<dbReference type="AlphaFoldDB" id="A0A094YQP2"/>
<dbReference type="Proteomes" id="UP000002754">
    <property type="component" value="Unassembled WGS sequence"/>
</dbReference>
<organism evidence="2 4">
    <name type="scientific">Alkalihalobacillus alcalophilus ATCC 27647 = CGMCC 1.3604</name>
    <dbReference type="NCBI Taxonomy" id="1218173"/>
    <lineage>
        <taxon>Bacteria</taxon>
        <taxon>Bacillati</taxon>
        <taxon>Bacillota</taxon>
        <taxon>Bacilli</taxon>
        <taxon>Bacillales</taxon>
        <taxon>Bacillaceae</taxon>
        <taxon>Alkalihalobacillus</taxon>
    </lineage>
</organism>
<keyword evidence="1" id="KW-0472">Membrane</keyword>
<evidence type="ECO:0000256" key="1">
    <source>
        <dbReference type="SAM" id="Phobius"/>
    </source>
</evidence>
<comment type="caution">
    <text evidence="2">The sequence shown here is derived from an EMBL/GenBank/DDBJ whole genome shotgun (WGS) entry which is preliminary data.</text>
</comment>
<keyword evidence="1" id="KW-0812">Transmembrane</keyword>
<dbReference type="EMBL" id="ALPT02000107">
    <property type="protein sequence ID" value="KGA95747.1"/>
    <property type="molecule type" value="Genomic_DNA"/>
</dbReference>
<sequence length="137" mass="16749">MQDHYMAREPKFLWILLFIVTLPYANLLESNFRYIAFALLFVYAAAMMIQYELFFEEEEIRMEFKLLKYRLFEKRAHAKEIDLIQFIDLGRRNVIFVKKKDGKQMRLHRFKPENFVGRTRMFAEAHELKKEEISTKK</sequence>
<accession>A0A094YQP2</accession>